<reference evidence="1" key="2">
    <citation type="journal article" date="2017" name="Mitochondrial DNA Part B Resour">
        <title>Characterization of the complete plastid genome of Porphyridium purpureum strain CCMP1328.</title>
        <authorList>
            <person name="Bi G."/>
        </authorList>
    </citation>
    <scope>NUCLEOTIDE SEQUENCE</scope>
</reference>
<reference evidence="2" key="1">
    <citation type="journal article" date="2014" name="J. Plant Res.">
        <title>Analysis of the complete plastid genome of the unicellular red alga Porphyridium purpureum.</title>
        <authorList>
            <person name="Tajima N."/>
            <person name="Sato S."/>
            <person name="Maruyama F."/>
            <person name="Kurokawa K."/>
            <person name="Ohta H."/>
            <person name="Tabata S."/>
            <person name="Sekine K."/>
            <person name="Moriyama T."/>
            <person name="Sato N."/>
        </authorList>
    </citation>
    <scope>NUCLEOTIDE SEQUENCE</scope>
</reference>
<evidence type="ECO:0000313" key="1">
    <source>
        <dbReference type="EMBL" id="ATJ02868.1"/>
    </source>
</evidence>
<gene>
    <name evidence="2" type="primary">ORF57b</name>
    <name evidence="1" type="synonym">ORF57</name>
</gene>
<dbReference type="GeneID" id="17963993"/>
<dbReference type="AlphaFoldDB" id="W0RYM1"/>
<dbReference type="EMBL" id="AP012987">
    <property type="protein sequence ID" value="BAO23641.1"/>
    <property type="molecule type" value="Genomic_DNA"/>
</dbReference>
<organism evidence="2">
    <name type="scientific">Porphyridium purpureum</name>
    <name type="common">Red alga</name>
    <name type="synonym">Porphyridium cruentum</name>
    <dbReference type="NCBI Taxonomy" id="35688"/>
    <lineage>
        <taxon>Eukaryota</taxon>
        <taxon>Rhodophyta</taxon>
        <taxon>Bangiophyceae</taxon>
        <taxon>Porphyridiales</taxon>
        <taxon>Porphyridiaceae</taxon>
        <taxon>Porphyridium</taxon>
    </lineage>
</organism>
<name>W0RYM1_PORPP</name>
<accession>W0RYM1</accession>
<dbReference type="RefSeq" id="YP_008965665.1">
    <property type="nucleotide sequence ID" value="NC_023133.1"/>
</dbReference>
<keyword evidence="2" id="KW-0150">Chloroplast</keyword>
<sequence>MRYTRLPVESQARLTINPAIYEYKCKPDQITDLTRYLYNIKNSKNHNSKIIYLNIIN</sequence>
<protein>
    <submittedName>
        <fullName evidence="2">Uncharacterized protein</fullName>
    </submittedName>
</protein>
<geneLocation type="plastid" evidence="2"/>
<keyword evidence="2" id="KW-0934">Plastid</keyword>
<proteinExistence type="predicted"/>
<dbReference type="EMBL" id="MF401423">
    <property type="protein sequence ID" value="ATJ02868.1"/>
    <property type="molecule type" value="Genomic_DNA"/>
</dbReference>
<evidence type="ECO:0000313" key="2">
    <source>
        <dbReference type="EMBL" id="BAO23641.1"/>
    </source>
</evidence>